<evidence type="ECO:0000256" key="5">
    <source>
        <dbReference type="ARBA" id="ARBA00022964"/>
    </source>
</evidence>
<proteinExistence type="predicted"/>
<evidence type="ECO:0000313" key="9">
    <source>
        <dbReference type="Proteomes" id="UP001169217"/>
    </source>
</evidence>
<evidence type="ECO:0000256" key="2">
    <source>
        <dbReference type="ARBA" id="ARBA00002752"/>
    </source>
</evidence>
<comment type="function">
    <text evidence="2">Catalyzes the oxidative ring opening of 3-hydroxyanthranilate to 2-amino-3-carboxymuconate semialdehyde, which spontaneously cyclizes to quinolinate.</text>
</comment>
<protein>
    <submittedName>
        <fullName evidence="8">3-hydroxyanthranilate 3,4-dioxygenase</fullName>
    </submittedName>
</protein>
<evidence type="ECO:0000256" key="3">
    <source>
        <dbReference type="ARBA" id="ARBA00022642"/>
    </source>
</evidence>
<name>A0ABQ9PSJ6_9PEZI</name>
<dbReference type="InterPro" id="IPR011051">
    <property type="entry name" value="RmlC_Cupin_sf"/>
</dbReference>
<dbReference type="Pfam" id="PF06052">
    <property type="entry name" value="3-HAO"/>
    <property type="match status" value="1"/>
</dbReference>
<sequence length="46" mass="5247">MLGPPVNLPKWLEENSHLLKPPINNYCVYNEDFTVMVSKTTQNSSP</sequence>
<dbReference type="Proteomes" id="UP001169217">
    <property type="component" value="Unassembled WGS sequence"/>
</dbReference>
<evidence type="ECO:0000256" key="7">
    <source>
        <dbReference type="ARBA" id="ARBA00023004"/>
    </source>
</evidence>
<evidence type="ECO:0000256" key="6">
    <source>
        <dbReference type="ARBA" id="ARBA00023002"/>
    </source>
</evidence>
<dbReference type="InterPro" id="IPR014710">
    <property type="entry name" value="RmlC-like_jellyroll"/>
</dbReference>
<evidence type="ECO:0000313" key="8">
    <source>
        <dbReference type="EMBL" id="KAK0374514.1"/>
    </source>
</evidence>
<keyword evidence="9" id="KW-1185">Reference proteome</keyword>
<reference evidence="8" key="1">
    <citation type="submission" date="2023-04" db="EMBL/GenBank/DDBJ databases">
        <title>Colletotrichum limetticola genome sequence.</title>
        <authorList>
            <person name="Baroncelli R."/>
        </authorList>
    </citation>
    <scope>NUCLEOTIDE SEQUENCE</scope>
    <source>
        <strain evidence="8">KLA-Anderson</strain>
    </source>
</reference>
<accession>A0ABQ9PSJ6</accession>
<dbReference type="InterPro" id="IPR010329">
    <property type="entry name" value="3hydroanth_dOase"/>
</dbReference>
<organism evidence="8 9">
    <name type="scientific">Colletotrichum limetticola</name>
    <dbReference type="NCBI Taxonomy" id="1209924"/>
    <lineage>
        <taxon>Eukaryota</taxon>
        <taxon>Fungi</taxon>
        <taxon>Dikarya</taxon>
        <taxon>Ascomycota</taxon>
        <taxon>Pezizomycotina</taxon>
        <taxon>Sordariomycetes</taxon>
        <taxon>Hypocreomycetidae</taxon>
        <taxon>Glomerellales</taxon>
        <taxon>Glomerellaceae</taxon>
        <taxon>Colletotrichum</taxon>
        <taxon>Colletotrichum acutatum species complex</taxon>
    </lineage>
</organism>
<keyword evidence="3" id="KW-0662">Pyridine nucleotide biosynthesis</keyword>
<keyword evidence="6" id="KW-0560">Oxidoreductase</keyword>
<keyword evidence="5" id="KW-0223">Dioxygenase</keyword>
<gene>
    <name evidence="8" type="ORF">CLIM01_08108</name>
</gene>
<comment type="caution">
    <text evidence="8">The sequence shown here is derived from an EMBL/GenBank/DDBJ whole genome shotgun (WGS) entry which is preliminary data.</text>
</comment>
<keyword evidence="7" id="KW-0408">Iron</keyword>
<dbReference type="SUPFAM" id="SSF51182">
    <property type="entry name" value="RmlC-like cupins"/>
    <property type="match status" value="1"/>
</dbReference>
<comment type="cofactor">
    <cofactor evidence="1">
        <name>Fe(2+)</name>
        <dbReference type="ChEBI" id="CHEBI:29033"/>
    </cofactor>
</comment>
<evidence type="ECO:0000256" key="4">
    <source>
        <dbReference type="ARBA" id="ARBA00022723"/>
    </source>
</evidence>
<keyword evidence="4" id="KW-0479">Metal-binding</keyword>
<dbReference type="Gene3D" id="2.60.120.10">
    <property type="entry name" value="Jelly Rolls"/>
    <property type="match status" value="1"/>
</dbReference>
<evidence type="ECO:0000256" key="1">
    <source>
        <dbReference type="ARBA" id="ARBA00001954"/>
    </source>
</evidence>
<dbReference type="EMBL" id="JARUPT010000248">
    <property type="protein sequence ID" value="KAK0374514.1"/>
    <property type="molecule type" value="Genomic_DNA"/>
</dbReference>